<gene>
    <name evidence="1" type="ORF">J0656_02480</name>
</gene>
<dbReference type="RefSeq" id="WP_207031249.1">
    <property type="nucleotide sequence ID" value="NZ_JAFLNL010000001.1"/>
</dbReference>
<dbReference type="PROSITE" id="PS51257">
    <property type="entry name" value="PROKAR_LIPOPROTEIN"/>
    <property type="match status" value="1"/>
</dbReference>
<keyword evidence="2" id="KW-1185">Reference proteome</keyword>
<name>A0ABS3G0E1_9FLAO</name>
<dbReference type="Proteomes" id="UP000664044">
    <property type="component" value="Unassembled WGS sequence"/>
</dbReference>
<reference evidence="1 2" key="1">
    <citation type="submission" date="2021-03" db="EMBL/GenBank/DDBJ databases">
        <title>Muricauda lutimaris sp. nov. and Muricauda ruestringensis sp. nov, two marine members of the Flavobacteriaceae isolated from deep sea sediments of Western Pacific.</title>
        <authorList>
            <person name="Zhao S."/>
            <person name="Liu R."/>
        </authorList>
    </citation>
    <scope>NUCLEOTIDE SEQUENCE [LARGE SCALE GENOMIC DNA]</scope>
    <source>
        <strain evidence="1 2">BC31-1-A7</strain>
    </source>
</reference>
<sequence length="449" mass="50512">MRLKLPTKILILFFSIMLASCDREEHIIDESVFEPTQEITSDRESIKFSELPPYVQSQIMDTEILLKKSTTGNKTEKPFGEIIRTKVNVLKTKEKATSYTLVMERTDQERLYYDNMVLVKDSLGGIQKHILRYEPEEDWFLERMSGKSGYDSFTGKVSVYDENGGMITSTFLKEGKITKDQAKGGMSSKRVCEVIDVIYAGVEIDGVFYADVTIKYSCYETGTGGGGPSDPGGGPIDGGQTVEDVAGPTTVIEVHIFNNLTGKAKCVYDKLDATGKKFRDAIQKFDGEFPVAHLKYSMDYNLPNTTNAVTNNGGTNIIEVKINGNTLPSRTVLGLARTLTHETIHAELYRKVRSVGGNVSINDFPGIYDYYRRYVKNWQHEQMAAHYRQTIVDILKEFDNNQHSNQFYNDLAWEGLQGTTSWNELPGTEQTRIKNVISNFKSTGNKTCN</sequence>
<protein>
    <submittedName>
        <fullName evidence="1">Uncharacterized protein</fullName>
    </submittedName>
</protein>
<organism evidence="1 2">
    <name type="scientific">Flagellimonas aurea</name>
    <dbReference type="NCBI Taxonomy" id="2915619"/>
    <lineage>
        <taxon>Bacteria</taxon>
        <taxon>Pseudomonadati</taxon>
        <taxon>Bacteroidota</taxon>
        <taxon>Flavobacteriia</taxon>
        <taxon>Flavobacteriales</taxon>
        <taxon>Flavobacteriaceae</taxon>
        <taxon>Flagellimonas</taxon>
    </lineage>
</organism>
<dbReference type="EMBL" id="JAFLNL010000001">
    <property type="protein sequence ID" value="MBO0352866.1"/>
    <property type="molecule type" value="Genomic_DNA"/>
</dbReference>
<comment type="caution">
    <text evidence="1">The sequence shown here is derived from an EMBL/GenBank/DDBJ whole genome shotgun (WGS) entry which is preliminary data.</text>
</comment>
<evidence type="ECO:0000313" key="1">
    <source>
        <dbReference type="EMBL" id="MBO0352866.1"/>
    </source>
</evidence>
<proteinExistence type="predicted"/>
<accession>A0ABS3G0E1</accession>
<evidence type="ECO:0000313" key="2">
    <source>
        <dbReference type="Proteomes" id="UP000664044"/>
    </source>
</evidence>